<evidence type="ECO:0008006" key="3">
    <source>
        <dbReference type="Google" id="ProtNLM"/>
    </source>
</evidence>
<evidence type="ECO:0000313" key="2">
    <source>
        <dbReference type="Proteomes" id="UP000243797"/>
    </source>
</evidence>
<comment type="caution">
    <text evidence="1">The sequence shown here is derived from an EMBL/GenBank/DDBJ whole genome shotgun (WGS) entry which is preliminary data.</text>
</comment>
<sequence length="113" mass="11671">MASPTTTMPDTAVIAEKAQQAAELQSEVDHAKVKILPTGNFQQAAATIGKKMGEHPEAITAKDASTIKSAEAKFIGVPQPPKGTLSAKADHLAAVNAKAPTYGSDYAGEIKKA</sequence>
<dbReference type="EMBL" id="NKHZ01000045">
    <property type="protein sequence ID" value="PNS18159.1"/>
    <property type="molecule type" value="Genomic_DNA"/>
</dbReference>
<organism evidence="1 2">
    <name type="scientific">Sphaceloma murrayae</name>
    <dbReference type="NCBI Taxonomy" id="2082308"/>
    <lineage>
        <taxon>Eukaryota</taxon>
        <taxon>Fungi</taxon>
        <taxon>Dikarya</taxon>
        <taxon>Ascomycota</taxon>
        <taxon>Pezizomycotina</taxon>
        <taxon>Dothideomycetes</taxon>
        <taxon>Dothideomycetidae</taxon>
        <taxon>Myriangiales</taxon>
        <taxon>Elsinoaceae</taxon>
        <taxon>Sphaceloma</taxon>
    </lineage>
</organism>
<gene>
    <name evidence="1" type="ORF">CAC42_3604</name>
</gene>
<dbReference type="OrthoDB" id="2799468at2759"/>
<dbReference type="InParanoid" id="A0A2K1QT40"/>
<protein>
    <recommendedName>
        <fullName evidence="3">SMP domain-containing protein</fullName>
    </recommendedName>
</protein>
<name>A0A2K1QT40_9PEZI</name>
<dbReference type="STRING" id="2082308.A0A2K1QT40"/>
<accession>A0A2K1QT40</accession>
<dbReference type="AlphaFoldDB" id="A0A2K1QT40"/>
<keyword evidence="2" id="KW-1185">Reference proteome</keyword>
<proteinExistence type="predicted"/>
<reference evidence="1 2" key="1">
    <citation type="submission" date="2017-06" db="EMBL/GenBank/DDBJ databases">
        <title>Draft genome sequence of a variant of Elsinoe murrayae.</title>
        <authorList>
            <person name="Cheng Q."/>
        </authorList>
    </citation>
    <scope>NUCLEOTIDE SEQUENCE [LARGE SCALE GENOMIC DNA]</scope>
    <source>
        <strain evidence="1 2">CQ-2017a</strain>
    </source>
</reference>
<dbReference type="Proteomes" id="UP000243797">
    <property type="component" value="Unassembled WGS sequence"/>
</dbReference>
<evidence type="ECO:0000313" key="1">
    <source>
        <dbReference type="EMBL" id="PNS18159.1"/>
    </source>
</evidence>